<protein>
    <submittedName>
        <fullName evidence="1">Uncharacterized protein</fullName>
    </submittedName>
</protein>
<dbReference type="AlphaFoldDB" id="A0AA36EBW0"/>
<dbReference type="InterPro" id="IPR021495">
    <property type="entry name" value="CRR42-like"/>
</dbReference>
<dbReference type="Pfam" id="PF11347">
    <property type="entry name" value="CRR42-like"/>
    <property type="match status" value="1"/>
</dbReference>
<dbReference type="GO" id="GO:0010258">
    <property type="term" value="P:NADH dehydrogenase complex (plastoquinone) assembly"/>
    <property type="evidence" value="ECO:0007669"/>
    <property type="project" value="InterPro"/>
</dbReference>
<accession>A0AA36EBW0</accession>
<evidence type="ECO:0000313" key="2">
    <source>
        <dbReference type="Proteomes" id="UP001177003"/>
    </source>
</evidence>
<keyword evidence="2" id="KW-1185">Reference proteome</keyword>
<proteinExistence type="predicted"/>
<organism evidence="1 2">
    <name type="scientific">Lactuca saligna</name>
    <name type="common">Willowleaf lettuce</name>
    <dbReference type="NCBI Taxonomy" id="75948"/>
    <lineage>
        <taxon>Eukaryota</taxon>
        <taxon>Viridiplantae</taxon>
        <taxon>Streptophyta</taxon>
        <taxon>Embryophyta</taxon>
        <taxon>Tracheophyta</taxon>
        <taxon>Spermatophyta</taxon>
        <taxon>Magnoliopsida</taxon>
        <taxon>eudicotyledons</taxon>
        <taxon>Gunneridae</taxon>
        <taxon>Pentapetalae</taxon>
        <taxon>asterids</taxon>
        <taxon>campanulids</taxon>
        <taxon>Asterales</taxon>
        <taxon>Asteraceae</taxon>
        <taxon>Cichorioideae</taxon>
        <taxon>Cichorieae</taxon>
        <taxon>Lactucinae</taxon>
        <taxon>Lactuca</taxon>
    </lineage>
</organism>
<name>A0AA36EBW0_LACSI</name>
<dbReference type="EMBL" id="OX465082">
    <property type="protein sequence ID" value="CAI9290293.1"/>
    <property type="molecule type" value="Genomic_DNA"/>
</dbReference>
<evidence type="ECO:0000313" key="1">
    <source>
        <dbReference type="EMBL" id="CAI9290293.1"/>
    </source>
</evidence>
<dbReference type="Proteomes" id="UP001177003">
    <property type="component" value="Chromosome 6"/>
</dbReference>
<dbReference type="PANTHER" id="PTHR36799">
    <property type="match status" value="1"/>
</dbReference>
<reference evidence="1" key="1">
    <citation type="submission" date="2023-04" db="EMBL/GenBank/DDBJ databases">
        <authorList>
            <person name="Vijverberg K."/>
            <person name="Xiong W."/>
            <person name="Schranz E."/>
        </authorList>
    </citation>
    <scope>NUCLEOTIDE SEQUENCE</scope>
</reference>
<dbReference type="PANTHER" id="PTHR36799:SF2">
    <property type="entry name" value="PROTEIN CHLORORESPIRATORY REDUCTION 42, CHLOROPLASTIC"/>
    <property type="match status" value="1"/>
</dbReference>
<gene>
    <name evidence="1" type="ORF">LSALG_LOCUS29490</name>
</gene>
<sequence>MCSSKEPPAETGLTSKAFESLKIGSTTIIVEAPKMLKTTTSLPCLIVNSGLVKADDVGSALGLTVHVSRRSFTIILQLVKELRPILQLIKSSFQLEWRSMCSTAASMEWNWVMNKAGMQSGMDCRNRGCDIKYGCLWCIRY</sequence>